<reference evidence="1 2" key="1">
    <citation type="submission" date="2019-03" db="EMBL/GenBank/DDBJ databases">
        <title>Single cell metagenomics reveals metabolic interactions within the superorganism composed of flagellate Streblomastix strix and complex community of Bacteroidetes bacteria on its surface.</title>
        <authorList>
            <person name="Treitli S.C."/>
            <person name="Kolisko M."/>
            <person name="Husnik F."/>
            <person name="Keeling P."/>
            <person name="Hampl V."/>
        </authorList>
    </citation>
    <scope>NUCLEOTIDE SEQUENCE [LARGE SCALE GENOMIC DNA]</scope>
    <source>
        <strain evidence="1">St1</strain>
    </source>
</reference>
<protein>
    <submittedName>
        <fullName evidence="1">Uncharacterized protein</fullName>
    </submittedName>
</protein>
<evidence type="ECO:0000313" key="1">
    <source>
        <dbReference type="EMBL" id="KAA6302830.1"/>
    </source>
</evidence>
<accession>A0A5M8P3J9</accession>
<comment type="caution">
    <text evidence="1">The sequence shown here is derived from an EMBL/GenBank/DDBJ whole genome shotgun (WGS) entry which is preliminary data.</text>
</comment>
<dbReference type="AlphaFoldDB" id="A0A5M8P3J9"/>
<name>A0A5M8P3J9_9BACT</name>
<evidence type="ECO:0000313" key="2">
    <source>
        <dbReference type="Proteomes" id="UP000324575"/>
    </source>
</evidence>
<gene>
    <name evidence="1" type="ORF">EZS26_001000</name>
</gene>
<dbReference type="Proteomes" id="UP000324575">
    <property type="component" value="Unassembled WGS sequence"/>
</dbReference>
<sequence>MKTKTFQQIYDFCLLDRTYNEYFNIPDPFDCKTKREYLYYHGNVHPRGISRAGTFIYGQSMKQLEQFLNGQQESYHIHVDPCTFEIENDSYFFEGRIYIIAHIKQNGVQIEFNDPFTYKYDLDNDRIRFTTRSHRPFNTQGLIDEVKEYIEKKLRFAPGRYRDLQVEYEIPKEKFIDWYKNYKENLTAEAEVEWLKMYEKYHPTERIDFDESYSLLQAFGIFSDFGYDSDIEREQLAEEFMDLCNR</sequence>
<organism evidence="1 2">
    <name type="scientific">Candidatus Ordinivivax streblomastigis</name>
    <dbReference type="NCBI Taxonomy" id="2540710"/>
    <lineage>
        <taxon>Bacteria</taxon>
        <taxon>Pseudomonadati</taxon>
        <taxon>Bacteroidota</taxon>
        <taxon>Bacteroidia</taxon>
        <taxon>Bacteroidales</taxon>
        <taxon>Candidatus Ordinivivax</taxon>
    </lineage>
</organism>
<proteinExistence type="predicted"/>
<dbReference type="EMBL" id="SNRX01000005">
    <property type="protein sequence ID" value="KAA6302830.1"/>
    <property type="molecule type" value="Genomic_DNA"/>
</dbReference>